<keyword evidence="2" id="KW-0413">Isomerase</keyword>
<dbReference type="EMBL" id="BNEA01000007">
    <property type="protein sequence ID" value="GHI52317.1"/>
    <property type="molecule type" value="Genomic_DNA"/>
</dbReference>
<reference evidence="5" key="1">
    <citation type="submission" date="2023-07" db="EMBL/GenBank/DDBJ databases">
        <title>Whole genome shotgun sequence of Streptomyces achromogenes subsp. rubradiris NBRC 14000.</title>
        <authorList>
            <person name="Komaki H."/>
            <person name="Tamura T."/>
        </authorList>
    </citation>
    <scope>NUCLEOTIDE SEQUENCE [LARGE SCALE GENOMIC DNA]</scope>
    <source>
        <strain evidence="5">NBRC 14000</strain>
    </source>
</reference>
<evidence type="ECO:0000256" key="3">
    <source>
        <dbReference type="SAM" id="MobiDB-lite"/>
    </source>
</evidence>
<dbReference type="SUPFAM" id="SSF53254">
    <property type="entry name" value="Phosphoglycerate mutase-like"/>
    <property type="match status" value="1"/>
</dbReference>
<feature type="region of interest" description="Disordered" evidence="3">
    <location>
        <begin position="211"/>
        <end position="257"/>
    </location>
</feature>
<dbReference type="PANTHER" id="PTHR48100:SF1">
    <property type="entry name" value="HISTIDINE PHOSPHATASE FAMILY PROTEIN-RELATED"/>
    <property type="match status" value="1"/>
</dbReference>
<dbReference type="CDD" id="cd07067">
    <property type="entry name" value="HP_PGM_like"/>
    <property type="match status" value="1"/>
</dbReference>
<organism evidence="4 5">
    <name type="scientific">Streptomyces rubradiris</name>
    <name type="common">Streptomyces achromogenes subsp. rubradiris</name>
    <dbReference type="NCBI Taxonomy" id="285531"/>
    <lineage>
        <taxon>Bacteria</taxon>
        <taxon>Bacillati</taxon>
        <taxon>Actinomycetota</taxon>
        <taxon>Actinomycetes</taxon>
        <taxon>Kitasatosporales</taxon>
        <taxon>Streptomycetaceae</taxon>
        <taxon>Streptomyces</taxon>
    </lineage>
</organism>
<name>A0ABQ3R920_STRRR</name>
<accession>A0ABQ3R920</accession>
<dbReference type="InterPro" id="IPR001345">
    <property type="entry name" value="PG/BPGM_mutase_AS"/>
</dbReference>
<evidence type="ECO:0000313" key="4">
    <source>
        <dbReference type="EMBL" id="GHI52317.1"/>
    </source>
</evidence>
<evidence type="ECO:0000256" key="1">
    <source>
        <dbReference type="ARBA" id="ARBA00023152"/>
    </source>
</evidence>
<dbReference type="PANTHER" id="PTHR48100">
    <property type="entry name" value="BROAD-SPECIFICITY PHOSPHATASE YOR283W-RELATED"/>
    <property type="match status" value="1"/>
</dbReference>
<dbReference type="SMART" id="SM00855">
    <property type="entry name" value="PGAM"/>
    <property type="match status" value="1"/>
</dbReference>
<dbReference type="PROSITE" id="PS00175">
    <property type="entry name" value="PG_MUTASE"/>
    <property type="match status" value="1"/>
</dbReference>
<proteinExistence type="predicted"/>
<sequence>MSPAHPVPADDTGTSLAPPCALGALWVVRHGQSTANRAFALAERSGTTALPVSGRDRDVPLSPLGLAQAHALGDWLAGRPPATGPDLVVCSPFTRARQTWQAMADRARRGGAAPLPVLVDERLRDREMGVFELHPPAALRARAPEEADRRARLGEWWYRPPGGEALTDVAVRVGQFVSDLQRAAPSRRVLVVAHDAVVIGLHHVLAGIGAPAPDRLPPVPNASVSSWRGDGQRLHPESWGDTAHLTDLGSPDGDAPA</sequence>
<comment type="caution">
    <text evidence="4">The sequence shown here is derived from an EMBL/GenBank/DDBJ whole genome shotgun (WGS) entry which is preliminary data.</text>
</comment>
<evidence type="ECO:0000256" key="2">
    <source>
        <dbReference type="ARBA" id="ARBA00023235"/>
    </source>
</evidence>
<gene>
    <name evidence="4" type="ORF">Srubr_21630</name>
</gene>
<dbReference type="Pfam" id="PF00300">
    <property type="entry name" value="His_Phos_1"/>
    <property type="match status" value="1"/>
</dbReference>
<keyword evidence="5" id="KW-1185">Reference proteome</keyword>
<dbReference type="Gene3D" id="3.40.50.1240">
    <property type="entry name" value="Phosphoglycerate mutase-like"/>
    <property type="match status" value="1"/>
</dbReference>
<dbReference type="InterPro" id="IPR013078">
    <property type="entry name" value="His_Pase_superF_clade-1"/>
</dbReference>
<dbReference type="InterPro" id="IPR029033">
    <property type="entry name" value="His_PPase_superfam"/>
</dbReference>
<evidence type="ECO:0000313" key="5">
    <source>
        <dbReference type="Proteomes" id="UP000646738"/>
    </source>
</evidence>
<keyword evidence="1" id="KW-0324">Glycolysis</keyword>
<protein>
    <submittedName>
        <fullName evidence="4">Phosphoglycerate mutase</fullName>
    </submittedName>
</protein>
<dbReference type="InterPro" id="IPR050275">
    <property type="entry name" value="PGM_Phosphatase"/>
</dbReference>
<dbReference type="Proteomes" id="UP000646738">
    <property type="component" value="Unassembled WGS sequence"/>
</dbReference>
<dbReference type="RefSeq" id="WP_189990968.1">
    <property type="nucleotide sequence ID" value="NZ_BNCB01000003.1"/>
</dbReference>